<accession>A0A420J4H4</accession>
<keyword evidence="1" id="KW-0863">Zinc-finger</keyword>
<feature type="region of interest" description="Disordered" evidence="2">
    <location>
        <begin position="118"/>
        <end position="180"/>
    </location>
</feature>
<evidence type="ECO:0000256" key="1">
    <source>
        <dbReference type="PROSITE-ProRule" id="PRU00047"/>
    </source>
</evidence>
<feature type="compositionally biased region" description="Basic and acidic residues" evidence="2">
    <location>
        <begin position="1"/>
        <end position="20"/>
    </location>
</feature>
<evidence type="ECO:0000313" key="5">
    <source>
        <dbReference type="Proteomes" id="UP000285405"/>
    </source>
</evidence>
<gene>
    <name evidence="4" type="ORF">GcC1_023047</name>
</gene>
<dbReference type="InterPro" id="IPR001878">
    <property type="entry name" value="Znf_CCHC"/>
</dbReference>
<dbReference type="PROSITE" id="PS50158">
    <property type="entry name" value="ZF_CCHC"/>
    <property type="match status" value="1"/>
</dbReference>
<feature type="compositionally biased region" description="Polar residues" evidence="2">
    <location>
        <begin position="139"/>
        <end position="159"/>
    </location>
</feature>
<feature type="domain" description="CCHC-type" evidence="3">
    <location>
        <begin position="192"/>
        <end position="205"/>
    </location>
</feature>
<name>A0A420J4H4_9PEZI</name>
<dbReference type="GO" id="GO:0003676">
    <property type="term" value="F:nucleic acid binding"/>
    <property type="evidence" value="ECO:0007669"/>
    <property type="project" value="InterPro"/>
</dbReference>
<feature type="region of interest" description="Disordered" evidence="2">
    <location>
        <begin position="1"/>
        <end position="23"/>
    </location>
</feature>
<feature type="compositionally biased region" description="Basic and acidic residues" evidence="2">
    <location>
        <begin position="160"/>
        <end position="169"/>
    </location>
</feature>
<dbReference type="OrthoDB" id="407432at2759"/>
<comment type="caution">
    <text evidence="4">The sequence shown here is derived from an EMBL/GenBank/DDBJ whole genome shotgun (WGS) entry which is preliminary data.</text>
</comment>
<protein>
    <recommendedName>
        <fullName evidence="3">CCHC-type domain-containing protein</fullName>
    </recommendedName>
</protein>
<evidence type="ECO:0000259" key="3">
    <source>
        <dbReference type="PROSITE" id="PS50158"/>
    </source>
</evidence>
<keyword evidence="1" id="KW-0479">Metal-binding</keyword>
<organism evidence="4 5">
    <name type="scientific">Golovinomyces cichoracearum</name>
    <dbReference type="NCBI Taxonomy" id="62708"/>
    <lineage>
        <taxon>Eukaryota</taxon>
        <taxon>Fungi</taxon>
        <taxon>Dikarya</taxon>
        <taxon>Ascomycota</taxon>
        <taxon>Pezizomycotina</taxon>
        <taxon>Leotiomycetes</taxon>
        <taxon>Erysiphales</taxon>
        <taxon>Erysiphaceae</taxon>
        <taxon>Golovinomyces</taxon>
    </lineage>
</organism>
<dbReference type="EMBL" id="MCBR01002334">
    <property type="protein sequence ID" value="RKF81682.1"/>
    <property type="molecule type" value="Genomic_DNA"/>
</dbReference>
<evidence type="ECO:0000313" key="4">
    <source>
        <dbReference type="EMBL" id="RKF81682.1"/>
    </source>
</evidence>
<feature type="compositionally biased region" description="Basic and acidic residues" evidence="2">
    <location>
        <begin position="119"/>
        <end position="129"/>
    </location>
</feature>
<proteinExistence type="predicted"/>
<reference evidence="4 5" key="1">
    <citation type="journal article" date="2018" name="BMC Genomics">
        <title>Comparative genome analyses reveal sequence features reflecting distinct modes of host-adaptation between dicot and monocot powdery mildew.</title>
        <authorList>
            <person name="Wu Y."/>
            <person name="Ma X."/>
            <person name="Pan Z."/>
            <person name="Kale S.D."/>
            <person name="Song Y."/>
            <person name="King H."/>
            <person name="Zhang Q."/>
            <person name="Presley C."/>
            <person name="Deng X."/>
            <person name="Wei C.I."/>
            <person name="Xiao S."/>
        </authorList>
    </citation>
    <scope>NUCLEOTIDE SEQUENCE [LARGE SCALE GENOMIC DNA]</scope>
    <source>
        <strain evidence="4">UCSC1</strain>
    </source>
</reference>
<sequence length="209" mass="23910">MAYHERAQDLLRRSNGRDDASDNGLELSALEKTMLSIIVKAFIRGVRDDNLRSMIMMKSTIFHGSLLGAYEKSKKAMESISQRNDIEKERLERMELDHFREQYQQQWGRPLSVALTGVDQRKSHNDIRPPTRIQRQPAGPQTPSASRPTQPQMVPNNKNNRFDQKDTPPKHLSRHPIINGTKTFSKDEGVLCIRCGELGHRKPECIGNP</sequence>
<keyword evidence="1" id="KW-0862">Zinc</keyword>
<dbReference type="AlphaFoldDB" id="A0A420J4H4"/>
<dbReference type="GO" id="GO:0008270">
    <property type="term" value="F:zinc ion binding"/>
    <property type="evidence" value="ECO:0007669"/>
    <property type="project" value="UniProtKB-KW"/>
</dbReference>
<dbReference type="Proteomes" id="UP000285405">
    <property type="component" value="Unassembled WGS sequence"/>
</dbReference>
<evidence type="ECO:0000256" key="2">
    <source>
        <dbReference type="SAM" id="MobiDB-lite"/>
    </source>
</evidence>